<dbReference type="EMBL" id="BPQB01000003">
    <property type="protein sequence ID" value="GJE85765.1"/>
    <property type="molecule type" value="Genomic_DNA"/>
</dbReference>
<protein>
    <recommendedName>
        <fullName evidence="3">Ribosome biogenesis protein SLX9</fullName>
    </recommendedName>
</protein>
<dbReference type="InterPro" id="IPR028160">
    <property type="entry name" value="Slx9-like"/>
</dbReference>
<comment type="subcellular location">
    <subcellularLocation>
        <location evidence="1">Nucleus</location>
        <location evidence="1">Nucleolus</location>
    </subcellularLocation>
</comment>
<feature type="region of interest" description="Disordered" evidence="5">
    <location>
        <begin position="124"/>
        <end position="152"/>
    </location>
</feature>
<gene>
    <name evidence="6" type="ORF">PsYK624_018440</name>
</gene>
<comment type="caution">
    <text evidence="6">The sequence shown here is derived from an EMBL/GenBank/DDBJ whole genome shotgun (WGS) entry which is preliminary data.</text>
</comment>
<proteinExistence type="inferred from homology"/>
<evidence type="ECO:0000256" key="3">
    <source>
        <dbReference type="ARBA" id="ARBA00021321"/>
    </source>
</evidence>
<keyword evidence="7" id="KW-1185">Reference proteome</keyword>
<dbReference type="GO" id="GO:0000462">
    <property type="term" value="P:maturation of SSU-rRNA from tricistronic rRNA transcript (SSU-rRNA, 5.8S rRNA, LSU-rRNA)"/>
    <property type="evidence" value="ECO:0007669"/>
    <property type="project" value="InterPro"/>
</dbReference>
<dbReference type="GO" id="GO:0005730">
    <property type="term" value="C:nucleolus"/>
    <property type="evidence" value="ECO:0007669"/>
    <property type="project" value="UniProtKB-SubCell"/>
</dbReference>
<comment type="similarity">
    <text evidence="2">Belongs to the SLX9 family.</text>
</comment>
<feature type="region of interest" description="Disordered" evidence="5">
    <location>
        <begin position="77"/>
        <end position="112"/>
    </location>
</feature>
<feature type="region of interest" description="Disordered" evidence="5">
    <location>
        <begin position="1"/>
        <end position="54"/>
    </location>
</feature>
<dbReference type="PANTHER" id="PTHR31109">
    <property type="entry name" value="PROTEIN FAM207A"/>
    <property type="match status" value="1"/>
</dbReference>
<dbReference type="GO" id="GO:0030686">
    <property type="term" value="C:90S preribosome"/>
    <property type="evidence" value="ECO:0007669"/>
    <property type="project" value="InterPro"/>
</dbReference>
<accession>A0A9P3L867</accession>
<evidence type="ECO:0000313" key="6">
    <source>
        <dbReference type="EMBL" id="GJE85765.1"/>
    </source>
</evidence>
<dbReference type="GO" id="GO:0030688">
    <property type="term" value="C:preribosome, small subunit precursor"/>
    <property type="evidence" value="ECO:0007669"/>
    <property type="project" value="InterPro"/>
</dbReference>
<evidence type="ECO:0000256" key="4">
    <source>
        <dbReference type="ARBA" id="ARBA00023242"/>
    </source>
</evidence>
<dbReference type="Pfam" id="PF15341">
    <property type="entry name" value="SLX9"/>
    <property type="match status" value="1"/>
</dbReference>
<feature type="compositionally biased region" description="Basic and acidic residues" evidence="5">
    <location>
        <begin position="139"/>
        <end position="152"/>
    </location>
</feature>
<dbReference type="OrthoDB" id="18703at2759"/>
<reference evidence="6 7" key="1">
    <citation type="submission" date="2021-08" db="EMBL/GenBank/DDBJ databases">
        <title>Draft Genome Sequence of Phanerochaete sordida strain YK-624.</title>
        <authorList>
            <person name="Mori T."/>
            <person name="Dohra H."/>
            <person name="Suzuki T."/>
            <person name="Kawagishi H."/>
            <person name="Hirai H."/>
        </authorList>
    </citation>
    <scope>NUCLEOTIDE SEQUENCE [LARGE SCALE GENOMIC DNA]</scope>
    <source>
        <strain evidence="6 7">YK-624</strain>
    </source>
</reference>
<dbReference type="Proteomes" id="UP000703269">
    <property type="component" value="Unassembled WGS sequence"/>
</dbReference>
<evidence type="ECO:0000256" key="1">
    <source>
        <dbReference type="ARBA" id="ARBA00004604"/>
    </source>
</evidence>
<dbReference type="PANTHER" id="PTHR31109:SF2">
    <property type="entry name" value="RIBOSOME BIOGENESIS PROTEIN SLX9 HOMOLOG"/>
    <property type="match status" value="1"/>
</dbReference>
<keyword evidence="4" id="KW-0539">Nucleus</keyword>
<evidence type="ECO:0000313" key="7">
    <source>
        <dbReference type="Proteomes" id="UP000703269"/>
    </source>
</evidence>
<feature type="compositionally biased region" description="Basic and acidic residues" evidence="5">
    <location>
        <begin position="17"/>
        <end position="36"/>
    </location>
</feature>
<dbReference type="AlphaFoldDB" id="A0A9P3L867"/>
<sequence length="152" mass="16887">MPDAQLAPDAEALPEPTSKREKQLLKHEKFLQRLEASRSPYSKSHERRLKRKAKEQVASGLDEIKAAISAVEVAEGLAPAEDGEAPRKPKLAPGQIGEGKHTTLSKAQRKKALAMERMRIPKILSTPEFSSNPFQTLRKHAENTLVKHEVPT</sequence>
<name>A0A9P3L867_9APHY</name>
<organism evidence="6 7">
    <name type="scientific">Phanerochaete sordida</name>
    <dbReference type="NCBI Taxonomy" id="48140"/>
    <lineage>
        <taxon>Eukaryota</taxon>
        <taxon>Fungi</taxon>
        <taxon>Dikarya</taxon>
        <taxon>Basidiomycota</taxon>
        <taxon>Agaricomycotina</taxon>
        <taxon>Agaricomycetes</taxon>
        <taxon>Polyporales</taxon>
        <taxon>Phanerochaetaceae</taxon>
        <taxon>Phanerochaete</taxon>
    </lineage>
</organism>
<evidence type="ECO:0000256" key="2">
    <source>
        <dbReference type="ARBA" id="ARBA00011022"/>
    </source>
</evidence>
<evidence type="ECO:0000256" key="5">
    <source>
        <dbReference type="SAM" id="MobiDB-lite"/>
    </source>
</evidence>